<evidence type="ECO:0000313" key="5">
    <source>
        <dbReference type="EMBL" id="EAR50356.1"/>
    </source>
</evidence>
<dbReference type="AlphaFoldDB" id="Q2CCG2"/>
<keyword evidence="6" id="KW-1185">Reference proteome</keyword>
<keyword evidence="2 3" id="KW-0802">TPR repeat</keyword>
<sequence>MDTSSFRRLALAAGLGIVTAGTAGVAHAQNTSRPGNAGVYLAARQASQAGDFRAAAEFFQQAHARDRANGYLLENAIAALVAVHDMERAAELAEQAHVLGVRSQVANMVSFGAAAEQGDWRRVFNDLEAGLSVGPLVDGLAQAWAFVGLEDAHRAEAAFDAVIETPGLTFFGLYHKALGRAVLGDLAGAEAILSLPPEDGLLRTRRVLVLRAEVLSRLGRAAEAARLIDTSFPPPLDHRLTALRAALETGAPLPPTIAGSAREGLAEAFFSVADAVQGETADSYTLLYSRLSEHLAPGNDAATLMSGELLESLERFHLASDAYRAVSPDSPAYIAAELGRAGALRKAGAKAEAAEVLRALVAAHETATVQASLGDVLRQLGEHGAANAAYSRALEIGDAADRTRWFIHYTRGITFQKLGDWDSAEADFRAALALEPDQPQVLNYLGYSLVELDSNLEEALGMIRTAAAARPENGSIVDSLGWALFRLGHYAEAVAHLERAAELDPTRAVIVNHLGDAYWAVGRRTEARFQWRRALSFGPEEALAVQLRDKLEHGLETARISEDEPIQVAHEDGL</sequence>
<protein>
    <submittedName>
        <fullName evidence="5">TPR domain protein</fullName>
    </submittedName>
</protein>
<dbReference type="Gene3D" id="1.25.40.10">
    <property type="entry name" value="Tetratricopeptide repeat domain"/>
    <property type="match status" value="3"/>
</dbReference>
<gene>
    <name evidence="5" type="ORF">OG2516_16606</name>
</gene>
<dbReference type="SMART" id="SM00028">
    <property type="entry name" value="TPR"/>
    <property type="match status" value="6"/>
</dbReference>
<dbReference type="HOGENOM" id="CLU_007251_2_1_5"/>
<feature type="signal peptide" evidence="4">
    <location>
        <begin position="1"/>
        <end position="28"/>
    </location>
</feature>
<comment type="caution">
    <text evidence="5">The sequence shown here is derived from an EMBL/GenBank/DDBJ whole genome shotgun (WGS) entry which is preliminary data.</text>
</comment>
<proteinExistence type="predicted"/>
<accession>Q2CCG2</accession>
<feature type="repeat" description="TPR" evidence="3">
    <location>
        <begin position="508"/>
        <end position="541"/>
    </location>
</feature>
<dbReference type="InterPro" id="IPR019734">
    <property type="entry name" value="TPR_rpt"/>
</dbReference>
<dbReference type="PANTHER" id="PTHR45586:SF16">
    <property type="entry name" value="DOMAIN PROTEIN, PUTATIVE-RELATED"/>
    <property type="match status" value="1"/>
</dbReference>
<name>Q2CCG2_OCEGH</name>
<feature type="repeat" description="TPR" evidence="3">
    <location>
        <begin position="405"/>
        <end position="438"/>
    </location>
</feature>
<feature type="chain" id="PRO_5004207185" evidence="4">
    <location>
        <begin position="29"/>
        <end position="574"/>
    </location>
</feature>
<keyword evidence="4" id="KW-0732">Signal</keyword>
<dbReference type="Pfam" id="PF13432">
    <property type="entry name" value="TPR_16"/>
    <property type="match status" value="1"/>
</dbReference>
<evidence type="ECO:0000256" key="3">
    <source>
        <dbReference type="PROSITE-ProRule" id="PRU00339"/>
    </source>
</evidence>
<dbReference type="PANTHER" id="PTHR45586">
    <property type="entry name" value="TPR REPEAT-CONTAINING PROTEIN PA4667"/>
    <property type="match status" value="1"/>
</dbReference>
<feature type="repeat" description="TPR" evidence="3">
    <location>
        <begin position="474"/>
        <end position="507"/>
    </location>
</feature>
<evidence type="ECO:0000313" key="6">
    <source>
        <dbReference type="Proteomes" id="UP000003635"/>
    </source>
</evidence>
<dbReference type="Pfam" id="PF13414">
    <property type="entry name" value="TPR_11"/>
    <property type="match status" value="1"/>
</dbReference>
<dbReference type="Proteomes" id="UP000003635">
    <property type="component" value="Unassembled WGS sequence"/>
</dbReference>
<dbReference type="PROSITE" id="PS50005">
    <property type="entry name" value="TPR"/>
    <property type="match status" value="3"/>
</dbReference>
<dbReference type="EMBL" id="AAOT01000030">
    <property type="protein sequence ID" value="EAR50356.1"/>
    <property type="molecule type" value="Genomic_DNA"/>
</dbReference>
<dbReference type="RefSeq" id="WP_007256879.1">
    <property type="nucleotide sequence ID" value="NZ_CH724109.1"/>
</dbReference>
<reference evidence="5 6" key="1">
    <citation type="journal article" date="2010" name="J. Bacteriol.">
        <title>Genome sequences of Oceanicola granulosus HTCC2516(T) and Oceanicola batsensis HTCC2597(TDelta).</title>
        <authorList>
            <person name="Thrash J.C."/>
            <person name="Cho J.C."/>
            <person name="Vergin K.L."/>
            <person name="Giovannoni S.J."/>
        </authorList>
    </citation>
    <scope>NUCLEOTIDE SEQUENCE [LARGE SCALE GENOMIC DNA]</scope>
    <source>
        <strain evidence="6">ATCC BAA-861 / DSM 15982 / KCTC 12143 / HTCC2516</strain>
    </source>
</reference>
<dbReference type="STRING" id="314256.OG2516_16606"/>
<evidence type="ECO:0000256" key="2">
    <source>
        <dbReference type="ARBA" id="ARBA00022803"/>
    </source>
</evidence>
<evidence type="ECO:0000256" key="4">
    <source>
        <dbReference type="SAM" id="SignalP"/>
    </source>
</evidence>
<keyword evidence="1" id="KW-0677">Repeat</keyword>
<dbReference type="OrthoDB" id="9766710at2"/>
<dbReference type="eggNOG" id="COG0457">
    <property type="taxonomic scope" value="Bacteria"/>
</dbReference>
<dbReference type="InterPro" id="IPR051012">
    <property type="entry name" value="CellSynth/LPSAsmb/PSIAsmb"/>
</dbReference>
<organism evidence="5 6">
    <name type="scientific">Oceanicola granulosus (strain ATCC BAA-861 / DSM 15982 / KCTC 12143 / HTCC2516)</name>
    <dbReference type="NCBI Taxonomy" id="314256"/>
    <lineage>
        <taxon>Bacteria</taxon>
        <taxon>Pseudomonadati</taxon>
        <taxon>Pseudomonadota</taxon>
        <taxon>Alphaproteobacteria</taxon>
        <taxon>Rhodobacterales</taxon>
        <taxon>Roseobacteraceae</taxon>
        <taxon>Oceanicola</taxon>
    </lineage>
</organism>
<dbReference type="SUPFAM" id="SSF48452">
    <property type="entry name" value="TPR-like"/>
    <property type="match status" value="2"/>
</dbReference>
<dbReference type="InterPro" id="IPR011990">
    <property type="entry name" value="TPR-like_helical_dom_sf"/>
</dbReference>
<evidence type="ECO:0000256" key="1">
    <source>
        <dbReference type="ARBA" id="ARBA00022737"/>
    </source>
</evidence>